<keyword evidence="4" id="KW-1185">Reference proteome</keyword>
<dbReference type="RefSeq" id="WP_386128737.1">
    <property type="nucleotide sequence ID" value="NZ_JBHTJL010000009.1"/>
</dbReference>
<dbReference type="InterPro" id="IPR051172">
    <property type="entry name" value="Chlamydia_OmcB"/>
</dbReference>
<organism evidence="3 4">
    <name type="scientific">Winogradskyella litorisediminis</name>
    <dbReference type="NCBI Taxonomy" id="1156618"/>
    <lineage>
        <taxon>Bacteria</taxon>
        <taxon>Pseudomonadati</taxon>
        <taxon>Bacteroidota</taxon>
        <taxon>Flavobacteriia</taxon>
        <taxon>Flavobacteriales</taxon>
        <taxon>Flavobacteriaceae</taxon>
        <taxon>Winogradskyella</taxon>
    </lineage>
</organism>
<dbReference type="InterPro" id="IPR057693">
    <property type="entry name" value="DUF7933"/>
</dbReference>
<evidence type="ECO:0000313" key="4">
    <source>
        <dbReference type="Proteomes" id="UP001597013"/>
    </source>
</evidence>
<proteinExistence type="predicted"/>
<dbReference type="InterPro" id="IPR001434">
    <property type="entry name" value="OmcB-like_DUF11"/>
</dbReference>
<evidence type="ECO:0000259" key="1">
    <source>
        <dbReference type="Pfam" id="PF01345"/>
    </source>
</evidence>
<dbReference type="Pfam" id="PF13585">
    <property type="entry name" value="CHU_C"/>
    <property type="match status" value="1"/>
</dbReference>
<gene>
    <name evidence="3" type="ORF">ACFQ1Q_05360</name>
</gene>
<comment type="caution">
    <text evidence="3">The sequence shown here is derived from an EMBL/GenBank/DDBJ whole genome shotgun (WGS) entry which is preliminary data.</text>
</comment>
<dbReference type="InterPro" id="IPR026341">
    <property type="entry name" value="T9SS_type_B"/>
</dbReference>
<dbReference type="Proteomes" id="UP001597013">
    <property type="component" value="Unassembled WGS sequence"/>
</dbReference>
<dbReference type="InterPro" id="IPR013783">
    <property type="entry name" value="Ig-like_fold"/>
</dbReference>
<dbReference type="PANTHER" id="PTHR34819">
    <property type="entry name" value="LARGE CYSTEINE-RICH PERIPLASMIC PROTEIN OMCB"/>
    <property type="match status" value="1"/>
</dbReference>
<feature type="domain" description="DUF11" evidence="1">
    <location>
        <begin position="131"/>
        <end position="245"/>
    </location>
</feature>
<dbReference type="InterPro" id="IPR047589">
    <property type="entry name" value="DUF11_rpt"/>
</dbReference>
<dbReference type="Pfam" id="PF25564">
    <property type="entry name" value="DUF7933"/>
    <property type="match status" value="1"/>
</dbReference>
<protein>
    <submittedName>
        <fullName evidence="3">Gliding motility-associated C-terminal domain-containing protein</fullName>
    </submittedName>
</protein>
<dbReference type="NCBIfam" id="TIGR01451">
    <property type="entry name" value="B_ant_repeat"/>
    <property type="match status" value="1"/>
</dbReference>
<evidence type="ECO:0000313" key="3">
    <source>
        <dbReference type="EMBL" id="MFD1062666.1"/>
    </source>
</evidence>
<dbReference type="PANTHER" id="PTHR34819:SF3">
    <property type="entry name" value="CELL SURFACE PROTEIN"/>
    <property type="match status" value="1"/>
</dbReference>
<name>A0ABW3N8U3_9FLAO</name>
<evidence type="ECO:0000259" key="2">
    <source>
        <dbReference type="Pfam" id="PF25564"/>
    </source>
</evidence>
<dbReference type="Gene3D" id="2.60.40.10">
    <property type="entry name" value="Immunoglobulins"/>
    <property type="match status" value="1"/>
</dbReference>
<reference evidence="4" key="1">
    <citation type="journal article" date="2019" name="Int. J. Syst. Evol. Microbiol.">
        <title>The Global Catalogue of Microorganisms (GCM) 10K type strain sequencing project: providing services to taxonomists for standard genome sequencing and annotation.</title>
        <authorList>
            <consortium name="The Broad Institute Genomics Platform"/>
            <consortium name="The Broad Institute Genome Sequencing Center for Infectious Disease"/>
            <person name="Wu L."/>
            <person name="Ma J."/>
        </authorList>
    </citation>
    <scope>NUCLEOTIDE SEQUENCE [LARGE SCALE GENOMIC DNA]</scope>
    <source>
        <strain evidence="4">CCUG 62215</strain>
    </source>
</reference>
<sequence length="342" mass="37337">MTKAFEPETIIVGEESLLTFTITNLASNPMQTDVMFLDNLPLGVVLAGSPFWENSNGSTGNFIGDVGDSSVGVSNLTITEGTANLSFSVLVTSDIVGAYTNTFSNFSEINNADASQASATITVIEDMSDVDIEVIKTVSETEINIGEEVTFTITATNLGTTTATSVEILEQLPLAYQFISATTTVGVFDEDVYTWTIESLAPNTTETLELTVRVISSQDLVNVVILNYVDQQDRNEHNNESSASVDISNCLQIAEGISPNNDDKNDVLIIPCIEDYQNNSIKIFNRYGTLVFQQNNYENNWKGQANIGIFTSSEKLPIGTYYYILQLNNSDAPLSGFVYLNY</sequence>
<feature type="domain" description="DUF7933" evidence="2">
    <location>
        <begin position="1"/>
        <end position="123"/>
    </location>
</feature>
<dbReference type="EMBL" id="JBHTJL010000009">
    <property type="protein sequence ID" value="MFD1062666.1"/>
    <property type="molecule type" value="Genomic_DNA"/>
</dbReference>
<dbReference type="Pfam" id="PF01345">
    <property type="entry name" value="DUF11"/>
    <property type="match status" value="1"/>
</dbReference>
<accession>A0ABW3N8U3</accession>
<dbReference type="NCBIfam" id="TIGR04131">
    <property type="entry name" value="Bac_Flav_CTERM"/>
    <property type="match status" value="1"/>
</dbReference>